<organism evidence="3 4">
    <name type="scientific">Clydaea vesicula</name>
    <dbReference type="NCBI Taxonomy" id="447962"/>
    <lineage>
        <taxon>Eukaryota</taxon>
        <taxon>Fungi</taxon>
        <taxon>Fungi incertae sedis</taxon>
        <taxon>Chytridiomycota</taxon>
        <taxon>Chytridiomycota incertae sedis</taxon>
        <taxon>Chytridiomycetes</taxon>
        <taxon>Lobulomycetales</taxon>
        <taxon>Lobulomycetaceae</taxon>
        <taxon>Clydaea</taxon>
    </lineage>
</organism>
<reference evidence="3" key="1">
    <citation type="submission" date="2020-05" db="EMBL/GenBank/DDBJ databases">
        <title>Phylogenomic resolution of chytrid fungi.</title>
        <authorList>
            <person name="Stajich J.E."/>
            <person name="Amses K."/>
            <person name="Simmons R."/>
            <person name="Seto K."/>
            <person name="Myers J."/>
            <person name="Bonds A."/>
            <person name="Quandt C.A."/>
            <person name="Barry K."/>
            <person name="Liu P."/>
            <person name="Grigoriev I."/>
            <person name="Longcore J.E."/>
            <person name="James T.Y."/>
        </authorList>
    </citation>
    <scope>NUCLEOTIDE SEQUENCE</scope>
    <source>
        <strain evidence="3">JEL0476</strain>
    </source>
</reference>
<keyword evidence="1" id="KW-0143">Chaperone</keyword>
<evidence type="ECO:0000256" key="2">
    <source>
        <dbReference type="ARBA" id="ARBA00043974"/>
    </source>
</evidence>
<evidence type="ECO:0000256" key="1">
    <source>
        <dbReference type="ARBA" id="ARBA00023186"/>
    </source>
</evidence>
<dbReference type="Pfam" id="PF05348">
    <property type="entry name" value="UMP1"/>
    <property type="match status" value="1"/>
</dbReference>
<comment type="caution">
    <text evidence="3">The sequence shown here is derived from an EMBL/GenBank/DDBJ whole genome shotgun (WGS) entry which is preliminary data.</text>
</comment>
<dbReference type="PANTHER" id="PTHR12828:SF3">
    <property type="entry name" value="PROTEASOME MATURATION PROTEIN"/>
    <property type="match status" value="1"/>
</dbReference>
<dbReference type="InterPro" id="IPR008012">
    <property type="entry name" value="Ump1"/>
</dbReference>
<dbReference type="GO" id="GO:0005634">
    <property type="term" value="C:nucleus"/>
    <property type="evidence" value="ECO:0007669"/>
    <property type="project" value="TreeGrafter"/>
</dbReference>
<name>A0AAD5TXY3_9FUNG</name>
<accession>A0AAD5TXY3</accession>
<protein>
    <recommendedName>
        <fullName evidence="5">Proteasome maturation factor UMP1</fullName>
    </recommendedName>
</protein>
<keyword evidence="4" id="KW-1185">Reference proteome</keyword>
<dbReference type="Proteomes" id="UP001211065">
    <property type="component" value="Unassembled WGS sequence"/>
</dbReference>
<comment type="similarity">
    <text evidence="2">Belongs to the POMP/UMP1 family.</text>
</comment>
<dbReference type="AlphaFoldDB" id="A0AAD5TXY3"/>
<gene>
    <name evidence="3" type="ORF">HK099_006450</name>
</gene>
<evidence type="ECO:0000313" key="4">
    <source>
        <dbReference type="Proteomes" id="UP001211065"/>
    </source>
</evidence>
<proteinExistence type="inferred from homology"/>
<dbReference type="GO" id="GO:0005737">
    <property type="term" value="C:cytoplasm"/>
    <property type="evidence" value="ECO:0007669"/>
    <property type="project" value="TreeGrafter"/>
</dbReference>
<evidence type="ECO:0008006" key="5">
    <source>
        <dbReference type="Google" id="ProtNLM"/>
    </source>
</evidence>
<evidence type="ECO:0000313" key="3">
    <source>
        <dbReference type="EMBL" id="KAJ3215236.1"/>
    </source>
</evidence>
<dbReference type="GO" id="GO:0043248">
    <property type="term" value="P:proteasome assembly"/>
    <property type="evidence" value="ECO:0007669"/>
    <property type="project" value="InterPro"/>
</dbReference>
<dbReference type="EMBL" id="JADGJW010000557">
    <property type="protein sequence ID" value="KAJ3215236.1"/>
    <property type="molecule type" value="Genomic_DNA"/>
</dbReference>
<sequence>MHLTSTEKQAQPTLTLGSATTFGVNDTMRYGLVTASDKLMKQHPLKMHLQQAASKKSELQIMRNIYGLHAPLRLKMERAILNQPHRIPVMKNSNFGLNTLNGSYMDINFEDFLGDQEYCTDSLDVHAAMEHTLNL</sequence>
<dbReference type="PANTHER" id="PTHR12828">
    <property type="entry name" value="PROTEASOME MATURATION PROTEIN UMP1"/>
    <property type="match status" value="1"/>
</dbReference>